<accession>A0A317ZQ33</accession>
<feature type="transmembrane region" description="Helical" evidence="1">
    <location>
        <begin position="44"/>
        <end position="65"/>
    </location>
</feature>
<keyword evidence="1" id="KW-1133">Transmembrane helix</keyword>
<evidence type="ECO:0000313" key="3">
    <source>
        <dbReference type="Proteomes" id="UP000246722"/>
    </source>
</evidence>
<keyword evidence="1" id="KW-0472">Membrane</keyword>
<protein>
    <recommendedName>
        <fullName evidence="4">Low temperature requirement protein A</fullName>
    </recommendedName>
</protein>
<feature type="transmembrane region" description="Helical" evidence="1">
    <location>
        <begin position="307"/>
        <end position="331"/>
    </location>
</feature>
<feature type="transmembrane region" description="Helical" evidence="1">
    <location>
        <begin position="281"/>
        <end position="301"/>
    </location>
</feature>
<feature type="transmembrane region" description="Helical" evidence="1">
    <location>
        <begin position="113"/>
        <end position="132"/>
    </location>
</feature>
<dbReference type="PANTHER" id="PTHR36840">
    <property type="entry name" value="BLL5714 PROTEIN"/>
    <property type="match status" value="1"/>
</dbReference>
<dbReference type="RefSeq" id="WP_110126848.1">
    <property type="nucleotide sequence ID" value="NZ_QHLY01000012.1"/>
</dbReference>
<gene>
    <name evidence="2" type="ORF">CTB96_10400</name>
</gene>
<sequence length="405" mass="43279">MTGRDPQQSHRAATPLELLFDLTFVVAFGQAGDQLAHALAEAHTASGILAFVFAVAATCWAWINFSWFASAYDTDDWFYRLSTMVQMIGVVVFALGIPVFFTSLEHGGHVDNGVLVSGYVVMRVALIGQWLRAAAQDPEHRGTALRYALFVGVAQAGWVAVAMLSLDVVPFFLCAVVLFAVELLGPILAERHSSGSPWHPHHLAERYGLLAIITLGEGIFGTVAAVSVLVQEQGWSGEAVIVVIAGVGLTFGLWWTYFTMPSGRILARFRSRLFAWGYGHIAIYGSIVAVGAGLHVSAYVIEGNSSIGVVGAILAVAVPALLFSFTMFTLYTLLLRTFDPFHIALFAGTALLLIAAILLALAGVSLGVCLLVVTFSPAVVVVGYEILGRRHQADAMGRILNDGAS</sequence>
<name>A0A317ZQ33_9MICO</name>
<proteinExistence type="predicted"/>
<dbReference type="OrthoDB" id="7698234at2"/>
<dbReference type="Proteomes" id="UP000246722">
    <property type="component" value="Unassembled WGS sequence"/>
</dbReference>
<feature type="transmembrane region" description="Helical" evidence="1">
    <location>
        <begin position="170"/>
        <end position="189"/>
    </location>
</feature>
<evidence type="ECO:0000313" key="2">
    <source>
        <dbReference type="EMBL" id="PXA67163.1"/>
    </source>
</evidence>
<feature type="transmembrane region" description="Helical" evidence="1">
    <location>
        <begin position="77"/>
        <end position="101"/>
    </location>
</feature>
<feature type="transmembrane region" description="Helical" evidence="1">
    <location>
        <begin position="343"/>
        <end position="364"/>
    </location>
</feature>
<dbReference type="PANTHER" id="PTHR36840:SF1">
    <property type="entry name" value="BLL5714 PROTEIN"/>
    <property type="match status" value="1"/>
</dbReference>
<feature type="transmembrane region" description="Helical" evidence="1">
    <location>
        <begin position="144"/>
        <end position="164"/>
    </location>
</feature>
<reference evidence="2 3" key="1">
    <citation type="submission" date="2018-05" db="EMBL/GenBank/DDBJ databases">
        <title>Genetic diversity of glacier-inhabiting Cryobacterium bacteria in China and description of Cryobacterium mengkeensis sp. nov. and Arthrobacter glacialis sp. nov.</title>
        <authorList>
            <person name="Liu Q."/>
            <person name="Xin Y.-H."/>
        </authorList>
    </citation>
    <scope>NUCLEOTIDE SEQUENCE [LARGE SCALE GENOMIC DNA]</scope>
    <source>
        <strain evidence="2 3">SK-1</strain>
    </source>
</reference>
<feature type="transmembrane region" description="Helical" evidence="1">
    <location>
        <begin position="240"/>
        <end position="260"/>
    </location>
</feature>
<feature type="transmembrane region" description="Helical" evidence="1">
    <location>
        <begin position="12"/>
        <end position="32"/>
    </location>
</feature>
<evidence type="ECO:0000256" key="1">
    <source>
        <dbReference type="SAM" id="Phobius"/>
    </source>
</evidence>
<dbReference type="Pfam" id="PF06772">
    <property type="entry name" value="LtrA"/>
    <property type="match status" value="1"/>
</dbReference>
<evidence type="ECO:0008006" key="4">
    <source>
        <dbReference type="Google" id="ProtNLM"/>
    </source>
</evidence>
<comment type="caution">
    <text evidence="2">The sequence shown here is derived from an EMBL/GenBank/DDBJ whole genome shotgun (WGS) entry which is preliminary data.</text>
</comment>
<dbReference type="InterPro" id="IPR010640">
    <property type="entry name" value="Low_temperature_requirement_A"/>
</dbReference>
<feature type="transmembrane region" description="Helical" evidence="1">
    <location>
        <begin position="209"/>
        <end position="228"/>
    </location>
</feature>
<dbReference type="EMBL" id="QHLY01000012">
    <property type="protein sequence ID" value="PXA67163.1"/>
    <property type="molecule type" value="Genomic_DNA"/>
</dbReference>
<feature type="transmembrane region" description="Helical" evidence="1">
    <location>
        <begin position="370"/>
        <end position="388"/>
    </location>
</feature>
<dbReference type="AlphaFoldDB" id="A0A317ZQ33"/>
<keyword evidence="1" id="KW-0812">Transmembrane</keyword>
<organism evidence="2 3">
    <name type="scientific">Cryobacterium arcticum</name>
    <dbReference type="NCBI Taxonomy" id="670052"/>
    <lineage>
        <taxon>Bacteria</taxon>
        <taxon>Bacillati</taxon>
        <taxon>Actinomycetota</taxon>
        <taxon>Actinomycetes</taxon>
        <taxon>Micrococcales</taxon>
        <taxon>Microbacteriaceae</taxon>
        <taxon>Cryobacterium</taxon>
    </lineage>
</organism>
<keyword evidence="3" id="KW-1185">Reference proteome</keyword>